<gene>
    <name evidence="1" type="ORF">RFULGI_LOCUS3155</name>
</gene>
<reference evidence="1" key="1">
    <citation type="submission" date="2021-06" db="EMBL/GenBank/DDBJ databases">
        <authorList>
            <person name="Kallberg Y."/>
            <person name="Tangrot J."/>
            <person name="Rosling A."/>
        </authorList>
    </citation>
    <scope>NUCLEOTIDE SEQUENCE</scope>
    <source>
        <strain evidence="1">IN212</strain>
    </source>
</reference>
<accession>A0A9N9A4S0</accession>
<proteinExistence type="predicted"/>
<dbReference type="AlphaFoldDB" id="A0A9N9A4S0"/>
<feature type="non-terminal residue" evidence="1">
    <location>
        <position position="1"/>
    </location>
</feature>
<sequence length="66" mass="7920">ILEYLNSVELNNYEVELFDESFNNTEDKIDSYDMKTFLDEIDGYDTETFLEDSNNKNYANTDEDWK</sequence>
<comment type="caution">
    <text evidence="1">The sequence shown here is derived from an EMBL/GenBank/DDBJ whole genome shotgun (WGS) entry which is preliminary data.</text>
</comment>
<organism evidence="1 2">
    <name type="scientific">Racocetra fulgida</name>
    <dbReference type="NCBI Taxonomy" id="60492"/>
    <lineage>
        <taxon>Eukaryota</taxon>
        <taxon>Fungi</taxon>
        <taxon>Fungi incertae sedis</taxon>
        <taxon>Mucoromycota</taxon>
        <taxon>Glomeromycotina</taxon>
        <taxon>Glomeromycetes</taxon>
        <taxon>Diversisporales</taxon>
        <taxon>Gigasporaceae</taxon>
        <taxon>Racocetra</taxon>
    </lineage>
</organism>
<evidence type="ECO:0000313" key="2">
    <source>
        <dbReference type="Proteomes" id="UP000789396"/>
    </source>
</evidence>
<keyword evidence="2" id="KW-1185">Reference proteome</keyword>
<dbReference type="Proteomes" id="UP000789396">
    <property type="component" value="Unassembled WGS sequence"/>
</dbReference>
<protein>
    <submittedName>
        <fullName evidence="1">8556_t:CDS:1</fullName>
    </submittedName>
</protein>
<name>A0A9N9A4S0_9GLOM</name>
<dbReference type="EMBL" id="CAJVPZ010002625">
    <property type="protein sequence ID" value="CAG8516719.1"/>
    <property type="molecule type" value="Genomic_DNA"/>
</dbReference>
<evidence type="ECO:0000313" key="1">
    <source>
        <dbReference type="EMBL" id="CAG8516719.1"/>
    </source>
</evidence>